<dbReference type="EMBL" id="JAHHUM010000461">
    <property type="protein sequence ID" value="KAK5619719.1"/>
    <property type="molecule type" value="Genomic_DNA"/>
</dbReference>
<gene>
    <name evidence="2" type="ORF">CRENBAI_008334</name>
</gene>
<dbReference type="AlphaFoldDB" id="A0AAV9SFY7"/>
<evidence type="ECO:0000313" key="3">
    <source>
        <dbReference type="Proteomes" id="UP001311232"/>
    </source>
</evidence>
<feature type="compositionally biased region" description="Low complexity" evidence="1">
    <location>
        <begin position="49"/>
        <end position="59"/>
    </location>
</feature>
<name>A0AAV9SFY7_9TELE</name>
<organism evidence="2 3">
    <name type="scientific">Crenichthys baileyi</name>
    <name type="common">White River springfish</name>
    <dbReference type="NCBI Taxonomy" id="28760"/>
    <lineage>
        <taxon>Eukaryota</taxon>
        <taxon>Metazoa</taxon>
        <taxon>Chordata</taxon>
        <taxon>Craniata</taxon>
        <taxon>Vertebrata</taxon>
        <taxon>Euteleostomi</taxon>
        <taxon>Actinopterygii</taxon>
        <taxon>Neopterygii</taxon>
        <taxon>Teleostei</taxon>
        <taxon>Neoteleostei</taxon>
        <taxon>Acanthomorphata</taxon>
        <taxon>Ovalentaria</taxon>
        <taxon>Atherinomorphae</taxon>
        <taxon>Cyprinodontiformes</taxon>
        <taxon>Goodeidae</taxon>
        <taxon>Crenichthys</taxon>
    </lineage>
</organism>
<dbReference type="Proteomes" id="UP001311232">
    <property type="component" value="Unassembled WGS sequence"/>
</dbReference>
<evidence type="ECO:0000313" key="2">
    <source>
        <dbReference type="EMBL" id="KAK5619719.1"/>
    </source>
</evidence>
<comment type="caution">
    <text evidence="2">The sequence shown here is derived from an EMBL/GenBank/DDBJ whole genome shotgun (WGS) entry which is preliminary data.</text>
</comment>
<feature type="region of interest" description="Disordered" evidence="1">
    <location>
        <begin position="49"/>
        <end position="71"/>
    </location>
</feature>
<reference evidence="2 3" key="1">
    <citation type="submission" date="2021-06" db="EMBL/GenBank/DDBJ databases">
        <authorList>
            <person name="Palmer J.M."/>
        </authorList>
    </citation>
    <scope>NUCLEOTIDE SEQUENCE [LARGE SCALE GENOMIC DNA]</scope>
    <source>
        <strain evidence="2 3">MEX-2019</strain>
        <tissue evidence="2">Muscle</tissue>
    </source>
</reference>
<protein>
    <submittedName>
        <fullName evidence="2">Uncharacterized protein</fullName>
    </submittedName>
</protein>
<proteinExistence type="predicted"/>
<keyword evidence="3" id="KW-1185">Reference proteome</keyword>
<accession>A0AAV9SFY7</accession>
<sequence>MKNAISKLDGTELNGRKLKIFEDSRRTGVSAATPTLQEPLLRVVLGAAPAPGAVPRSPSTLPPRRKHHKML</sequence>
<evidence type="ECO:0000256" key="1">
    <source>
        <dbReference type="SAM" id="MobiDB-lite"/>
    </source>
</evidence>